<accession>A0ABD3VAA7</accession>
<proteinExistence type="predicted"/>
<dbReference type="Pfam" id="PF15112">
    <property type="entry name" value="DUF4559"/>
    <property type="match status" value="1"/>
</dbReference>
<evidence type="ECO:0000313" key="1">
    <source>
        <dbReference type="EMBL" id="KAL3857956.1"/>
    </source>
</evidence>
<dbReference type="InterPro" id="IPR027897">
    <property type="entry name" value="DUF4559"/>
</dbReference>
<protein>
    <submittedName>
        <fullName evidence="1">Uncharacterized protein</fullName>
    </submittedName>
</protein>
<dbReference type="PANTHER" id="PTHR35083">
    <property type="entry name" value="RGD1565685 PROTEIN"/>
    <property type="match status" value="1"/>
</dbReference>
<keyword evidence="2" id="KW-1185">Reference proteome</keyword>
<reference evidence="1 2" key="1">
    <citation type="submission" date="2024-11" db="EMBL/GenBank/DDBJ databases">
        <title>Chromosome-level genome assembly of the freshwater bivalve Anodonta woodiana.</title>
        <authorList>
            <person name="Chen X."/>
        </authorList>
    </citation>
    <scope>NUCLEOTIDE SEQUENCE [LARGE SCALE GENOMIC DNA]</scope>
    <source>
        <strain evidence="1">MN2024</strain>
        <tissue evidence="1">Gills</tissue>
    </source>
</reference>
<dbReference type="EMBL" id="JBJQND010000013">
    <property type="protein sequence ID" value="KAL3857956.1"/>
    <property type="molecule type" value="Genomic_DNA"/>
</dbReference>
<name>A0ABD3VAA7_SINWO</name>
<dbReference type="Proteomes" id="UP001634394">
    <property type="component" value="Unassembled WGS sequence"/>
</dbReference>
<comment type="caution">
    <text evidence="1">The sequence shown here is derived from an EMBL/GenBank/DDBJ whole genome shotgun (WGS) entry which is preliminary data.</text>
</comment>
<sequence length="180" mass="20628">MSTPARFSDGQYKNWLKCSLSLNIMKKALHDYTDNEVKKLHCDITQKVSSIPCASSTGNHCGSCSSKNIRLTGNPRKWFITCKNNICDKWLQQILAVHDNPHNLSINWTNADISKWPIDRYQVAKIFMPKGQDKTVKMPDDLDAPAILSLFKYCNWFRKDLPNTQIISDVSNGQLYIVFE</sequence>
<organism evidence="1 2">
    <name type="scientific">Sinanodonta woodiana</name>
    <name type="common">Chinese pond mussel</name>
    <name type="synonym">Anodonta woodiana</name>
    <dbReference type="NCBI Taxonomy" id="1069815"/>
    <lineage>
        <taxon>Eukaryota</taxon>
        <taxon>Metazoa</taxon>
        <taxon>Spiralia</taxon>
        <taxon>Lophotrochozoa</taxon>
        <taxon>Mollusca</taxon>
        <taxon>Bivalvia</taxon>
        <taxon>Autobranchia</taxon>
        <taxon>Heteroconchia</taxon>
        <taxon>Palaeoheterodonta</taxon>
        <taxon>Unionida</taxon>
        <taxon>Unionoidea</taxon>
        <taxon>Unionidae</taxon>
        <taxon>Unioninae</taxon>
        <taxon>Sinanodonta</taxon>
    </lineage>
</organism>
<evidence type="ECO:0000313" key="2">
    <source>
        <dbReference type="Proteomes" id="UP001634394"/>
    </source>
</evidence>
<dbReference type="AlphaFoldDB" id="A0ABD3VAA7"/>
<dbReference type="PANTHER" id="PTHR35083:SF1">
    <property type="entry name" value="RGD1565685 PROTEIN"/>
    <property type="match status" value="1"/>
</dbReference>
<gene>
    <name evidence="1" type="ORF">ACJMK2_012580</name>
</gene>